<evidence type="ECO:0000313" key="1">
    <source>
        <dbReference type="EMBL" id="QJX80390.1"/>
    </source>
</evidence>
<evidence type="ECO:0000313" key="2">
    <source>
        <dbReference type="Proteomes" id="UP000501076"/>
    </source>
</evidence>
<name>A0A6M6E0N5_PRIMG</name>
<dbReference type="Proteomes" id="UP000501076">
    <property type="component" value="Plasmid pFDU301A"/>
</dbReference>
<dbReference type="AlphaFoldDB" id="A0A6M6E0N5"/>
<keyword evidence="1" id="KW-0614">Plasmid</keyword>
<dbReference type="RefSeq" id="WP_171778379.1">
    <property type="nucleotide sequence ID" value="NZ_CP045273.1"/>
</dbReference>
<protein>
    <submittedName>
        <fullName evidence="1">Uncharacterized protein</fullName>
    </submittedName>
</protein>
<gene>
    <name evidence="1" type="ORF">FDZ14_30350</name>
</gene>
<proteinExistence type="predicted"/>
<sequence>MKNSAVESIMQLFNNVDYVSDILDFLEHKIETPRGYFLFSPNELGQNKPGDVWQLYFPFEDEIIVFEYTQKEKQIVHRQPSRIGNEADMKRLEKLLALKEEEFNNLRKKIFMTRESFTNSFDMKKPDFKITIGKYNICVDRANKRGFVNDALRIWPEEELSSRSIYKQLLDLLAEEGKIAEDQLVHYYELFKD</sequence>
<organism evidence="1 2">
    <name type="scientific">Priestia megaterium</name>
    <name type="common">Bacillus megaterium</name>
    <dbReference type="NCBI Taxonomy" id="1404"/>
    <lineage>
        <taxon>Bacteria</taxon>
        <taxon>Bacillati</taxon>
        <taxon>Bacillota</taxon>
        <taxon>Bacilli</taxon>
        <taxon>Bacillales</taxon>
        <taxon>Bacillaceae</taxon>
        <taxon>Priestia</taxon>
    </lineage>
</organism>
<reference evidence="1 2" key="1">
    <citation type="submission" date="2019-10" db="EMBL/GenBank/DDBJ databases">
        <title>Complete genome sequences for adaption low water activity.</title>
        <authorList>
            <person name="Zhao L."/>
            <person name="Zhong J."/>
        </authorList>
    </citation>
    <scope>NUCLEOTIDE SEQUENCE [LARGE SCALE GENOMIC DNA]</scope>
    <source>
        <strain evidence="1 2">FDU301</strain>
        <plasmid evidence="2">pfdu301a</plasmid>
    </source>
</reference>
<accession>A0A6M6E0N5</accession>
<geneLocation type="plasmid" evidence="2">
    <name>pfdu301a</name>
</geneLocation>
<dbReference type="EMBL" id="CP045273">
    <property type="protein sequence ID" value="QJX80390.1"/>
    <property type="molecule type" value="Genomic_DNA"/>
</dbReference>